<keyword evidence="6" id="KW-0418">Kinase</keyword>
<evidence type="ECO:0000313" key="6">
    <source>
        <dbReference type="RefSeq" id="XP_032817243.1"/>
    </source>
</evidence>
<dbReference type="AlphaFoldDB" id="A0AAJ7TFY7"/>
<dbReference type="InterPro" id="IPR010622">
    <property type="entry name" value="FAST_Leu-rich"/>
</dbReference>
<dbReference type="GO" id="GO:0000963">
    <property type="term" value="P:mitochondrial RNA processing"/>
    <property type="evidence" value="ECO:0007669"/>
    <property type="project" value="TreeGrafter"/>
</dbReference>
<dbReference type="InterPro" id="IPR013579">
    <property type="entry name" value="FAST_2"/>
</dbReference>
<accession>A0AAJ7TFY7</accession>
<dbReference type="Proteomes" id="UP001318040">
    <property type="component" value="Chromosome 2"/>
</dbReference>
<dbReference type="KEGG" id="pmrn:116946338"/>
<evidence type="ECO:0000313" key="5">
    <source>
        <dbReference type="Proteomes" id="UP001318040"/>
    </source>
</evidence>
<organism evidence="5 6">
    <name type="scientific">Petromyzon marinus</name>
    <name type="common">Sea lamprey</name>
    <dbReference type="NCBI Taxonomy" id="7757"/>
    <lineage>
        <taxon>Eukaryota</taxon>
        <taxon>Metazoa</taxon>
        <taxon>Chordata</taxon>
        <taxon>Craniata</taxon>
        <taxon>Vertebrata</taxon>
        <taxon>Cyclostomata</taxon>
        <taxon>Hyperoartia</taxon>
        <taxon>Petromyzontiformes</taxon>
        <taxon>Petromyzontidae</taxon>
        <taxon>Petromyzon</taxon>
    </lineage>
</organism>
<feature type="region of interest" description="Disordered" evidence="3">
    <location>
        <begin position="793"/>
        <end position="825"/>
    </location>
</feature>
<reference evidence="6" key="1">
    <citation type="submission" date="2025-08" db="UniProtKB">
        <authorList>
            <consortium name="RefSeq"/>
        </authorList>
    </citation>
    <scope>IDENTIFICATION</scope>
    <source>
        <tissue evidence="6">Sperm</tissue>
    </source>
</reference>
<gene>
    <name evidence="6" type="primary">FASTK</name>
</gene>
<dbReference type="InterPro" id="IPR013584">
    <property type="entry name" value="RAP"/>
</dbReference>
<dbReference type="GO" id="GO:0003723">
    <property type="term" value="F:RNA binding"/>
    <property type="evidence" value="ECO:0007669"/>
    <property type="project" value="TreeGrafter"/>
</dbReference>
<dbReference type="Pfam" id="PF06743">
    <property type="entry name" value="FAST_1"/>
    <property type="match status" value="1"/>
</dbReference>
<dbReference type="InterPro" id="IPR050870">
    <property type="entry name" value="FAST_kinase"/>
</dbReference>
<dbReference type="GO" id="GO:0016301">
    <property type="term" value="F:kinase activity"/>
    <property type="evidence" value="ECO:0007669"/>
    <property type="project" value="UniProtKB-KW"/>
</dbReference>
<feature type="domain" description="RAP" evidence="4">
    <location>
        <begin position="1012"/>
        <end position="1070"/>
    </location>
</feature>
<dbReference type="GO" id="GO:0005759">
    <property type="term" value="C:mitochondrial matrix"/>
    <property type="evidence" value="ECO:0007669"/>
    <property type="project" value="TreeGrafter"/>
</dbReference>
<evidence type="ECO:0000259" key="4">
    <source>
        <dbReference type="PROSITE" id="PS51286"/>
    </source>
</evidence>
<evidence type="ECO:0000256" key="3">
    <source>
        <dbReference type="SAM" id="MobiDB-lite"/>
    </source>
</evidence>
<dbReference type="SMART" id="SM00952">
    <property type="entry name" value="RAP"/>
    <property type="match status" value="1"/>
</dbReference>
<dbReference type="Pfam" id="PF08373">
    <property type="entry name" value="RAP"/>
    <property type="match status" value="1"/>
</dbReference>
<dbReference type="PANTHER" id="PTHR21228:SF4">
    <property type="entry name" value="FAS-ACTIVATED SERINE_THREONINE KINASE"/>
    <property type="match status" value="1"/>
</dbReference>
<feature type="region of interest" description="Disordered" evidence="3">
    <location>
        <begin position="846"/>
        <end position="876"/>
    </location>
</feature>
<proteinExistence type="predicted"/>
<dbReference type="GO" id="GO:0035770">
    <property type="term" value="C:ribonucleoprotein granule"/>
    <property type="evidence" value="ECO:0007669"/>
    <property type="project" value="TreeGrafter"/>
</dbReference>
<protein>
    <submittedName>
        <fullName evidence="6">Fas-activated serine/threonine kinase</fullName>
    </submittedName>
</protein>
<evidence type="ECO:0000256" key="2">
    <source>
        <dbReference type="ARBA" id="ARBA00023128"/>
    </source>
</evidence>
<keyword evidence="6" id="KW-0808">Transferase</keyword>
<dbReference type="PROSITE" id="PS51286">
    <property type="entry name" value="RAP"/>
    <property type="match status" value="1"/>
</dbReference>
<evidence type="ECO:0000256" key="1">
    <source>
        <dbReference type="ARBA" id="ARBA00004173"/>
    </source>
</evidence>
<dbReference type="GO" id="GO:0044528">
    <property type="term" value="P:regulation of mitochondrial mRNA stability"/>
    <property type="evidence" value="ECO:0007669"/>
    <property type="project" value="InterPro"/>
</dbReference>
<sequence>MLALLRGLARSEAQMNAFPQPVRAPRFASFHQPRGLHLRGLAGHLIAPLPPRALLSGRQHAAGIGCRLLGLSNGFLHQDSFHAQFCVPVTGRFNRPHQSQAVAARKAWQVGREKVSYDTFFTMKRLLERSCSPEEVLRWLAQNPGKVAPSHYPVALQRLGHILQHQQQRGGTSDGSNSNCQTVESAYKQLQDSPDFKALCEAVAKNCSQFDNFSVVNCLYALATLGMQGNADVVRTLEQEAHSRLAHFNQKDVSMLFSSVMKLHPMSPHNHPLVEPCLNSLERNIERERHPQTLFLLLSYYRMLTTASEPEAGESMLANAPAALENATSKVSEMSEATMGGICAQIGAASMVATGPCTSAEKGAGFAVEDGMVSAKMNGGQDEQVDKRVNLERKVLRLVKHTLSHVGNVREHELVLLDEMLSICVAQASNKSLELIFSSQLFYENRQEKFINKLAEELPKKVDSMSPHTMAIIAKYLARHRLREPRLLDTIAHFLINKAEMLDTKVLQKLVFPFSRMNYKPPSERKLVERLEAVLAQKALHSPLATVNIIMSMVQLNHFPAASLGKVFSPPFLRIIMNSPYGVIVRRYLSLLDAAIALECPSYSGPRLPDQYKVTMFDHALTADEVNRKYSYKGFVAEALRQLVGAQCFKQDEVLPPGYYTDFLLFMDDQKRLLPTDGNSNLGMHGLIHPFLPNTRSDVKHQTQMDALTADLHAFSPFQCEKITKRNFKSELHNPKLQSPHNSAYCQSAHTFLGQGGHHAHNHPVNTCNSAAASIAAVRTLAPNFSAASSLQLQHSRSSTGGRVPITDSPQAYLSPATQGRGSYPYSQQHLQINDQSQVGSVASIMGNSESSNRDPHEAGQGVPSDHSGGRVPVASVAAQSSHPCEMMQQMAAVTSDFHQDHRMPQGHIATLCSSTDGQGNVISSAYFHFYQEGMLQHSAIQADESDVYSPQESIRRFYESPFYTERFVTDTEPDTNLRAGGHLQQTLGNPARVDNDSPSSAVENAEKIHRIVMSVNDKWHYCHSSDVLVGSRAMRDRHLRLLGYHIVQLPYHDLEKLNGIEEVKKYLQRKLNELEGL</sequence>
<dbReference type="Pfam" id="PF08368">
    <property type="entry name" value="FAST_2"/>
    <property type="match status" value="1"/>
</dbReference>
<keyword evidence="5" id="KW-1185">Reference proteome</keyword>
<name>A0AAJ7TFY7_PETMA</name>
<dbReference type="PANTHER" id="PTHR21228">
    <property type="entry name" value="FAST LEU-RICH DOMAIN-CONTAINING"/>
    <property type="match status" value="1"/>
</dbReference>
<feature type="compositionally biased region" description="Polar residues" evidence="3">
    <location>
        <begin position="808"/>
        <end position="825"/>
    </location>
</feature>
<comment type="subcellular location">
    <subcellularLocation>
        <location evidence="1">Mitochondrion</location>
    </subcellularLocation>
</comment>
<dbReference type="RefSeq" id="XP_032817243.1">
    <property type="nucleotide sequence ID" value="XM_032961352.1"/>
</dbReference>
<keyword evidence="2" id="KW-0496">Mitochondrion</keyword>